<dbReference type="VEuPathDB" id="FungiDB:PV10_00941"/>
<dbReference type="AlphaFoldDB" id="A0A0D1ZTA9"/>
<evidence type="ECO:0000256" key="4">
    <source>
        <dbReference type="ARBA" id="ARBA00023163"/>
    </source>
</evidence>
<dbReference type="HOGENOM" id="CLU_011455_1_1_1"/>
<keyword evidence="2" id="KW-0805">Transcription regulation</keyword>
<dbReference type="GO" id="GO:0000976">
    <property type="term" value="F:transcription cis-regulatory region binding"/>
    <property type="evidence" value="ECO:0007669"/>
    <property type="project" value="TreeGrafter"/>
</dbReference>
<evidence type="ECO:0000313" key="8">
    <source>
        <dbReference type="EMBL" id="KIV97159.1"/>
    </source>
</evidence>
<evidence type="ECO:0000256" key="5">
    <source>
        <dbReference type="ARBA" id="ARBA00023242"/>
    </source>
</evidence>
<name>A0A0D1ZTA9_EXOME</name>
<dbReference type="Proteomes" id="UP000054302">
    <property type="component" value="Unassembled WGS sequence"/>
</dbReference>
<dbReference type="EMBL" id="KN847520">
    <property type="protein sequence ID" value="KIV97159.1"/>
    <property type="molecule type" value="Genomic_DNA"/>
</dbReference>
<dbReference type="GeneID" id="27318786"/>
<dbReference type="PANTHER" id="PTHR31845">
    <property type="entry name" value="FINGER DOMAIN PROTEIN, PUTATIVE-RELATED"/>
    <property type="match status" value="1"/>
</dbReference>
<keyword evidence="3" id="KW-0238">DNA-binding</keyword>
<dbReference type="CDD" id="cd12148">
    <property type="entry name" value="fungal_TF_MHR"/>
    <property type="match status" value="1"/>
</dbReference>
<keyword evidence="4" id="KW-0804">Transcription</keyword>
<dbReference type="GO" id="GO:0000981">
    <property type="term" value="F:DNA-binding transcription factor activity, RNA polymerase II-specific"/>
    <property type="evidence" value="ECO:0007669"/>
    <property type="project" value="InterPro"/>
</dbReference>
<dbReference type="PROSITE" id="PS50048">
    <property type="entry name" value="ZN2_CY6_FUNGAL_2"/>
    <property type="match status" value="1"/>
</dbReference>
<dbReference type="OrthoDB" id="4145665at2759"/>
<dbReference type="InterPro" id="IPR051089">
    <property type="entry name" value="prtT"/>
</dbReference>
<protein>
    <recommendedName>
        <fullName evidence="7">Zn(2)-C6 fungal-type domain-containing protein</fullName>
    </recommendedName>
</protein>
<feature type="region of interest" description="Disordered" evidence="6">
    <location>
        <begin position="126"/>
        <end position="153"/>
    </location>
</feature>
<gene>
    <name evidence="8" type="ORF">PV10_00941</name>
</gene>
<comment type="subcellular location">
    <subcellularLocation>
        <location evidence="1">Nucleus</location>
    </subcellularLocation>
</comment>
<dbReference type="SUPFAM" id="SSF57701">
    <property type="entry name" value="Zn2/Cys6 DNA-binding domain"/>
    <property type="match status" value="1"/>
</dbReference>
<evidence type="ECO:0000256" key="3">
    <source>
        <dbReference type="ARBA" id="ARBA00023125"/>
    </source>
</evidence>
<reference evidence="8 9" key="1">
    <citation type="submission" date="2015-01" db="EMBL/GenBank/DDBJ databases">
        <title>The Genome Sequence of Exophiala mesophila CBS40295.</title>
        <authorList>
            <consortium name="The Broad Institute Genomics Platform"/>
            <person name="Cuomo C."/>
            <person name="de Hoog S."/>
            <person name="Gorbushina A."/>
            <person name="Stielow B."/>
            <person name="Teixiera M."/>
            <person name="Abouelleil A."/>
            <person name="Chapman S.B."/>
            <person name="Priest M."/>
            <person name="Young S.K."/>
            <person name="Wortman J."/>
            <person name="Nusbaum C."/>
            <person name="Birren B."/>
        </authorList>
    </citation>
    <scope>NUCLEOTIDE SEQUENCE [LARGE SCALE GENOMIC DNA]</scope>
    <source>
        <strain evidence="8 9">CBS 40295</strain>
    </source>
</reference>
<evidence type="ECO:0000256" key="2">
    <source>
        <dbReference type="ARBA" id="ARBA00023015"/>
    </source>
</evidence>
<evidence type="ECO:0000313" key="9">
    <source>
        <dbReference type="Proteomes" id="UP000054302"/>
    </source>
</evidence>
<keyword evidence="9" id="KW-1185">Reference proteome</keyword>
<dbReference type="CDD" id="cd00067">
    <property type="entry name" value="GAL4"/>
    <property type="match status" value="1"/>
</dbReference>
<keyword evidence="5" id="KW-0539">Nucleus</keyword>
<feature type="domain" description="Zn(2)-C6 fungal-type" evidence="7">
    <location>
        <begin position="27"/>
        <end position="60"/>
    </location>
</feature>
<dbReference type="Gene3D" id="4.10.240.10">
    <property type="entry name" value="Zn(2)-C6 fungal-type DNA-binding domain"/>
    <property type="match status" value="1"/>
</dbReference>
<dbReference type="GO" id="GO:0008270">
    <property type="term" value="F:zinc ion binding"/>
    <property type="evidence" value="ECO:0007669"/>
    <property type="project" value="InterPro"/>
</dbReference>
<feature type="region of interest" description="Disordered" evidence="6">
    <location>
        <begin position="593"/>
        <end position="616"/>
    </location>
</feature>
<proteinExistence type="predicted"/>
<dbReference type="SMART" id="SM00066">
    <property type="entry name" value="GAL4"/>
    <property type="match status" value="1"/>
</dbReference>
<dbReference type="Pfam" id="PF00172">
    <property type="entry name" value="Zn_clus"/>
    <property type="match status" value="1"/>
</dbReference>
<dbReference type="RefSeq" id="XP_016228733.1">
    <property type="nucleotide sequence ID" value="XM_016365084.1"/>
</dbReference>
<evidence type="ECO:0000256" key="1">
    <source>
        <dbReference type="ARBA" id="ARBA00004123"/>
    </source>
</evidence>
<dbReference type="PROSITE" id="PS00463">
    <property type="entry name" value="ZN2_CY6_FUNGAL_1"/>
    <property type="match status" value="1"/>
</dbReference>
<organism evidence="8 9">
    <name type="scientific">Exophiala mesophila</name>
    <name type="common">Black yeast-like fungus</name>
    <dbReference type="NCBI Taxonomy" id="212818"/>
    <lineage>
        <taxon>Eukaryota</taxon>
        <taxon>Fungi</taxon>
        <taxon>Dikarya</taxon>
        <taxon>Ascomycota</taxon>
        <taxon>Pezizomycotina</taxon>
        <taxon>Eurotiomycetes</taxon>
        <taxon>Chaetothyriomycetidae</taxon>
        <taxon>Chaetothyriales</taxon>
        <taxon>Herpotrichiellaceae</taxon>
        <taxon>Exophiala</taxon>
    </lineage>
</organism>
<dbReference type="GO" id="GO:0005634">
    <property type="term" value="C:nucleus"/>
    <property type="evidence" value="ECO:0007669"/>
    <property type="project" value="UniProtKB-SubCell"/>
</dbReference>
<evidence type="ECO:0000259" key="7">
    <source>
        <dbReference type="PROSITE" id="PS50048"/>
    </source>
</evidence>
<evidence type="ECO:0000256" key="6">
    <source>
        <dbReference type="SAM" id="MobiDB-lite"/>
    </source>
</evidence>
<dbReference type="InterPro" id="IPR036864">
    <property type="entry name" value="Zn2-C6_fun-type_DNA-bd_sf"/>
</dbReference>
<sequence length="661" mass="74033">MEMRSPSTSSQVEERHAIHRASKKIRACTPCRQQKLRCDALTSGSKSCSRCALNDISCYFSTNFERKKARSKADLQREIDLLRHQVRPPTMSEHASEKSSASGLQMGMQAVQDTVAHVGTAQREESLDLTVGSTPGSSRAAHEARSTHQSSSTTTATRALDGIYVEAFKINDCFTLFFRHYHRTLPILDPSWDPDTVYLLSPFVFWCVVITGSRRYDLDPTILHRLAPGVTQMALLQLSQFQSYFPTICGLVMLCVWPLPMKTVHDDPSLLYSGIAMQMALQHGLHLFPQSQAYGCPVPYRSATREASLARVWAYVEFVCHCTSWTSGTPPHFFANALDYASWTEDMAQLTSPSIRWMQKFETLCTRATIALSEATLAVGTEPCRGGMLWSLIKLFDEQILDISQKARDDIAAKASENIDKVSTGPAMYPNSMITTMSRVYINSYHFLGTDPALHYAGLVGLFHLACQWAEQATTLDQATDWALYSSESYFRHIALAAAIILRISHSPQFKSTVDFAAGERAYFAAIRILKRRSLHTGDVNAQVAQRLTELWHKDDCFKNSDGSYDSLNVRTRSRGVMGIVYDCVWPTSRDQQESSSVGALNHPPPTRPSMSQDGGVEAVEQSLFEMSEPVDKEILDFMDGSSLDLLYNNFQWTQDDGFWT</sequence>
<dbReference type="PANTHER" id="PTHR31845:SF21">
    <property type="entry name" value="REGULATORY PROTEIN LEU3"/>
    <property type="match status" value="1"/>
</dbReference>
<dbReference type="InterPro" id="IPR001138">
    <property type="entry name" value="Zn2Cys6_DnaBD"/>
</dbReference>
<dbReference type="STRING" id="212818.A0A0D1ZTA9"/>
<accession>A0A0D1ZTA9</accession>